<feature type="region of interest" description="Disordered" evidence="2">
    <location>
        <begin position="875"/>
        <end position="949"/>
    </location>
</feature>
<evidence type="ECO:0000313" key="3">
    <source>
        <dbReference type="EMBL" id="CAK0898282.1"/>
    </source>
</evidence>
<protein>
    <submittedName>
        <fullName evidence="3">Uncharacterized protein</fullName>
    </submittedName>
</protein>
<name>A0ABN9XF47_9DINO</name>
<reference evidence="3" key="1">
    <citation type="submission" date="2023-10" db="EMBL/GenBank/DDBJ databases">
        <authorList>
            <person name="Chen Y."/>
            <person name="Shah S."/>
            <person name="Dougan E. K."/>
            <person name="Thang M."/>
            <person name="Chan C."/>
        </authorList>
    </citation>
    <scope>NUCLEOTIDE SEQUENCE [LARGE SCALE GENOMIC DNA]</scope>
</reference>
<dbReference type="Proteomes" id="UP001189429">
    <property type="component" value="Unassembled WGS sequence"/>
</dbReference>
<feature type="region of interest" description="Disordered" evidence="2">
    <location>
        <begin position="971"/>
        <end position="1101"/>
    </location>
</feature>
<comment type="caution">
    <text evidence="3">The sequence shown here is derived from an EMBL/GenBank/DDBJ whole genome shotgun (WGS) entry which is preliminary data.</text>
</comment>
<feature type="region of interest" description="Disordered" evidence="2">
    <location>
        <begin position="301"/>
        <end position="353"/>
    </location>
</feature>
<feature type="compositionally biased region" description="Low complexity" evidence="2">
    <location>
        <begin position="324"/>
        <end position="336"/>
    </location>
</feature>
<accession>A0ABN9XF47</accession>
<proteinExistence type="predicted"/>
<sequence length="1239" mass="131301">MSDAPGEVPFSLDEVDAMGMGIDLSGGGCCGTGVAAAAAAQASEQSLLDQLGFFDDPNVCIVCGEPRYMRHRFCKPHKSLAESLRVDAERQDLDKTKATGTKTTECSDAHKEAMADPARCVMKMKMAEEANPSASKGKKRIKFDHMDHAHSFRKQNVAEDFNLLKKVDFIEFSTTMERKRRWTPARSLQEWDKLKDDPSIGRDNLGQEKGFELRLRLKKGDYVKVGTASIEEKSLTNTSKKMKSASADELSQMRAELSMGMQTFGGDFHSVGASSSSANAPSFSAPLGPGAMLAQMAVTTTPGSSTVPSTPAGSFMPGTPGRVASATAQSSSPAASMEGAGGGGTPNGKQPPPLDMALRANTSSKIAREQDLEIVKLCEAALKGQEAIERKDVSMADDKAHFDIVQQRLNMLLLVLLLVHREPNKELPEGKVAWCHQRILSQEKLMKLFVTSIVADGPANDVVDVEKEVNIEQNKIISMLEGSAYVPIENPQSLKNVGVIAMLAHQVTTMESTATVKSALSNWVETKLAWKQLAKALNKSITDLNGDINRRFDAQQKEKSEAEKKEAAAAVRRRQEEERLAAEQKARVRINTDIFKLKVEADMAAPVRRSDAEFLDGAPQVDYTKPLVVVSAAVQNFAEGKLAQPMLQRFLAQYKGVPQFKDPTGEGRIFAPVSAATVAQAMKSLIHTFVPKENHPNIEPTVVDMKKLTWPWLWGMREDLVHSSPESHGLGSIRIVLGGGVSIMCLIGDAATGLSLGINVENALLESNILRFSCMSQEDLTKMKGQVFYMSAPTHSVVYLPPGCHVIMAPTNKPCNMYGFKQLVMPESILPLQMTKLMLPWTSIFSNSFMLKDRNILDAMINVWDPDGAFRQTKSEELKVKQQPPDGLGDGGERGEDLSTSAMATPVGAPPEQRSPASPDLEDLDGGRDRAPGHSVDALFDTGGAATEGPVAAAAPCEPLAPTDLGVVQGASNATEVQEDGEEEGRKGTPMDGAHGQADQTSSQEKDEASREADKKSKDDEVMGEVGASDLDQEGENHGVVTEAALSDQKEGAALADEEAKAAAIAANLGSPETAAAPTDQGPTAREHKEAEASAGGAAAGAANDSLTMMVDATAALAGGVTAAAPTDEAASAGGAAAGAAAASAPPKKRSRVTADAPTSKVAAAAKTPPGAAKAPTSFSTAAATKAPLVAKELPPAPPVPPPVASKAESKKGKAQPKSKGSLDPPIAKAFRQGSRKGS</sequence>
<keyword evidence="4" id="KW-1185">Reference proteome</keyword>
<dbReference type="PANTHER" id="PTHR12460:SF0">
    <property type="entry name" value="CID DOMAIN-CONTAINING PROTEIN-RELATED"/>
    <property type="match status" value="1"/>
</dbReference>
<dbReference type="EMBL" id="CAUYUJ010020452">
    <property type="protein sequence ID" value="CAK0898282.1"/>
    <property type="molecule type" value="Genomic_DNA"/>
</dbReference>
<dbReference type="PANTHER" id="PTHR12460">
    <property type="entry name" value="CYCLIN-DEPENDENT KINASE INHIBITOR-RELATED PROTEIN"/>
    <property type="match status" value="1"/>
</dbReference>
<feature type="compositionally biased region" description="Low complexity" evidence="2">
    <location>
        <begin position="301"/>
        <end position="314"/>
    </location>
</feature>
<organism evidence="3 4">
    <name type="scientific">Prorocentrum cordatum</name>
    <dbReference type="NCBI Taxonomy" id="2364126"/>
    <lineage>
        <taxon>Eukaryota</taxon>
        <taxon>Sar</taxon>
        <taxon>Alveolata</taxon>
        <taxon>Dinophyceae</taxon>
        <taxon>Prorocentrales</taxon>
        <taxon>Prorocentraceae</taxon>
        <taxon>Prorocentrum</taxon>
    </lineage>
</organism>
<feature type="compositionally biased region" description="Low complexity" evidence="2">
    <location>
        <begin position="1163"/>
        <end position="1177"/>
    </location>
</feature>
<evidence type="ECO:0000256" key="1">
    <source>
        <dbReference type="SAM" id="Coils"/>
    </source>
</evidence>
<keyword evidence="1" id="KW-0175">Coiled coil</keyword>
<gene>
    <name evidence="3" type="ORF">PCOR1329_LOCUS76187</name>
</gene>
<evidence type="ECO:0000256" key="2">
    <source>
        <dbReference type="SAM" id="MobiDB-lite"/>
    </source>
</evidence>
<feature type="compositionally biased region" description="Pro residues" evidence="2">
    <location>
        <begin position="1195"/>
        <end position="1204"/>
    </location>
</feature>
<feature type="coiled-coil region" evidence="1">
    <location>
        <begin position="545"/>
        <end position="587"/>
    </location>
</feature>
<feature type="region of interest" description="Disordered" evidence="2">
    <location>
        <begin position="1125"/>
        <end position="1239"/>
    </location>
</feature>
<feature type="compositionally biased region" description="Low complexity" evidence="2">
    <location>
        <begin position="1125"/>
        <end position="1146"/>
    </location>
</feature>
<evidence type="ECO:0000313" key="4">
    <source>
        <dbReference type="Proteomes" id="UP001189429"/>
    </source>
</evidence>
<feature type="compositionally biased region" description="Basic and acidic residues" evidence="2">
    <location>
        <begin position="1004"/>
        <end position="1021"/>
    </location>
</feature>